<comment type="caution">
    <text evidence="1">The sequence shown here is derived from an EMBL/GenBank/DDBJ whole genome shotgun (WGS) entry which is preliminary data.</text>
</comment>
<dbReference type="RefSeq" id="WP_382403213.1">
    <property type="nucleotide sequence ID" value="NZ_JBHSWH010000001.1"/>
</dbReference>
<evidence type="ECO:0000313" key="1">
    <source>
        <dbReference type="EMBL" id="MFC6706550.1"/>
    </source>
</evidence>
<name>A0ABW2AIB8_9MICO</name>
<accession>A0ABW2AIB8</accession>
<evidence type="ECO:0008006" key="3">
    <source>
        <dbReference type="Google" id="ProtNLM"/>
    </source>
</evidence>
<reference evidence="2" key="1">
    <citation type="journal article" date="2019" name="Int. J. Syst. Evol. Microbiol.">
        <title>The Global Catalogue of Microorganisms (GCM) 10K type strain sequencing project: providing services to taxonomists for standard genome sequencing and annotation.</title>
        <authorList>
            <consortium name="The Broad Institute Genomics Platform"/>
            <consortium name="The Broad Institute Genome Sequencing Center for Infectious Disease"/>
            <person name="Wu L."/>
            <person name="Ma J."/>
        </authorList>
    </citation>
    <scope>NUCLEOTIDE SEQUENCE [LARGE SCALE GENOMIC DNA]</scope>
    <source>
        <strain evidence="2">CCUG 58127</strain>
    </source>
</reference>
<evidence type="ECO:0000313" key="2">
    <source>
        <dbReference type="Proteomes" id="UP001596298"/>
    </source>
</evidence>
<gene>
    <name evidence="1" type="ORF">ACFQDH_15125</name>
</gene>
<dbReference type="Proteomes" id="UP001596298">
    <property type="component" value="Unassembled WGS sequence"/>
</dbReference>
<sequence length="271" mass="29880">MRTKTQTITPVKAAALLESNTSNRPLSRATVRVFAEAMKRGEWKTTHQGIAVDTNGLLVDGQHRLAAIIEADLPVKLTVFTEVSPDSFDVLDTGKKRNAADVLAIEGEKNTLLLAAMVRTVWLYDNRPDTSWSGGGARVTNHQILETLAANPRIRDYISVAEQLLNETGMIKSAAGAASYLVARKNSAKKIEQWLEGLIEGAGLAKTDARLKLRNLMLNMARRQAGEGRRRHDTREQVVLYLTAFNAWASEEPVSRLRYNAGEPVPVIPKI</sequence>
<proteinExistence type="predicted"/>
<dbReference type="EMBL" id="JBHSWH010000001">
    <property type="protein sequence ID" value="MFC6706550.1"/>
    <property type="molecule type" value="Genomic_DNA"/>
</dbReference>
<keyword evidence="2" id="KW-1185">Reference proteome</keyword>
<protein>
    <recommendedName>
        <fullName evidence="3">ParB/Sulfiredoxin domain-containing protein</fullName>
    </recommendedName>
</protein>
<organism evidence="1 2">
    <name type="scientific">Flexivirga alba</name>
    <dbReference type="NCBI Taxonomy" id="702742"/>
    <lineage>
        <taxon>Bacteria</taxon>
        <taxon>Bacillati</taxon>
        <taxon>Actinomycetota</taxon>
        <taxon>Actinomycetes</taxon>
        <taxon>Micrococcales</taxon>
        <taxon>Dermacoccaceae</taxon>
        <taxon>Flexivirga</taxon>
    </lineage>
</organism>